<comment type="subunit">
    <text evidence="3">Component of ribosome-associated complex (RAC), a heterodimer composed of Hsp70/DnaK-type chaperone HSPA14 and Hsp40/DnaJ-type chaperone DNAJC2.</text>
</comment>
<sequence length="506" mass="55335">MAASFGIYFGSTSACLAVCKDGKADVIANDTGDRTMPTIVSYTDHDQSVGLPAKQGIIRNASNTISNVKKFLGKSCDDQEVKEIMEKNSVKIVNEDGQPVFEVMYKGKPVKVTPVQIATAIYKKMMDTAQSHGGIADSHDAVITVPLHFTQEQKDATSEAATKGGFHVLRIISEPAAAVLAYDIGQNSRGSSCSTNILVYRLGGTSLDATVLTVCNGIYRVVASDQNKEIGGHMIDESIIDYFAAEFKKQWKVDCKQNSRSVMKLRNASENCKHILSRMQTAQCSVESLYEGIDFQSTISRSRLEGLCTSFLQNCTGSLQTVLDKARMKRDDIHKVIISGGCTMLPSIQQQLKDFFPQAELLSSISPDQVIAVGASKQAAILSGLDDVLIQKNNEEMNLQCLPMDLLIKLSEDGSYMPVMERHTPVPAKIQQNIQLSQEQDSICLKICSRYSMSEEPQCLAQIVLKDLSRGATVNAQYIVKRDGSLSVTCTEPTTKKSEHVVIECS</sequence>
<evidence type="ECO:0000313" key="12">
    <source>
        <dbReference type="Proteomes" id="UP001208570"/>
    </source>
</evidence>
<protein>
    <recommendedName>
        <fullName evidence="4">Heat shock 70 kDa protein 14</fullName>
    </recommendedName>
</protein>
<dbReference type="GO" id="GO:0005524">
    <property type="term" value="F:ATP binding"/>
    <property type="evidence" value="ECO:0007669"/>
    <property type="project" value="UniProtKB-KW"/>
</dbReference>
<evidence type="ECO:0000256" key="6">
    <source>
        <dbReference type="ARBA" id="ARBA00022741"/>
    </source>
</evidence>
<evidence type="ECO:0000256" key="9">
    <source>
        <dbReference type="ARBA" id="ARBA00024825"/>
    </source>
</evidence>
<keyword evidence="8" id="KW-0143">Chaperone</keyword>
<dbReference type="PROSITE" id="PS01036">
    <property type="entry name" value="HSP70_3"/>
    <property type="match status" value="1"/>
</dbReference>
<accession>A0AAD9JNI5</accession>
<gene>
    <name evidence="11" type="ORF">LSH36_244g01025</name>
</gene>
<evidence type="ECO:0000256" key="2">
    <source>
        <dbReference type="ARBA" id="ARBA00007381"/>
    </source>
</evidence>
<dbReference type="Proteomes" id="UP001208570">
    <property type="component" value="Unassembled WGS sequence"/>
</dbReference>
<dbReference type="AlphaFoldDB" id="A0AAD9JNI5"/>
<dbReference type="FunFam" id="3.90.640.10:FF:000010">
    <property type="entry name" value="heat shock 70 kDa protein 14"/>
    <property type="match status" value="1"/>
</dbReference>
<dbReference type="GO" id="GO:0140662">
    <property type="term" value="F:ATP-dependent protein folding chaperone"/>
    <property type="evidence" value="ECO:0007669"/>
    <property type="project" value="InterPro"/>
</dbReference>
<dbReference type="CDD" id="cd10238">
    <property type="entry name" value="ASKHA_NBD_HSP70_HSPA14"/>
    <property type="match status" value="1"/>
</dbReference>
<dbReference type="InterPro" id="IPR029047">
    <property type="entry name" value="HSP70_peptide-bd_sf"/>
</dbReference>
<dbReference type="GO" id="GO:0005829">
    <property type="term" value="C:cytosol"/>
    <property type="evidence" value="ECO:0007669"/>
    <property type="project" value="UniProtKB-SubCell"/>
</dbReference>
<dbReference type="Gene3D" id="3.30.420.40">
    <property type="match status" value="2"/>
</dbReference>
<dbReference type="InterPro" id="IPR042049">
    <property type="entry name" value="HSPA14_NBD"/>
</dbReference>
<dbReference type="Pfam" id="PF00012">
    <property type="entry name" value="HSP70"/>
    <property type="match status" value="1"/>
</dbReference>
<keyword evidence="6 10" id="KW-0547">Nucleotide-binding</keyword>
<dbReference type="SUPFAM" id="SSF100920">
    <property type="entry name" value="Heat shock protein 70kD (HSP70), peptide-binding domain"/>
    <property type="match status" value="1"/>
</dbReference>
<evidence type="ECO:0000256" key="1">
    <source>
        <dbReference type="ARBA" id="ARBA00004514"/>
    </source>
</evidence>
<evidence type="ECO:0000256" key="3">
    <source>
        <dbReference type="ARBA" id="ARBA00011347"/>
    </source>
</evidence>
<dbReference type="Gene3D" id="3.90.640.10">
    <property type="entry name" value="Actin, Chain A, domain 4"/>
    <property type="match status" value="1"/>
</dbReference>
<evidence type="ECO:0000313" key="11">
    <source>
        <dbReference type="EMBL" id="KAK2155265.1"/>
    </source>
</evidence>
<dbReference type="SUPFAM" id="SSF53067">
    <property type="entry name" value="Actin-like ATPase domain"/>
    <property type="match status" value="2"/>
</dbReference>
<name>A0AAD9JNI5_9ANNE</name>
<comment type="similarity">
    <text evidence="2 10">Belongs to the heat shock protein 70 family.</text>
</comment>
<dbReference type="InterPro" id="IPR013126">
    <property type="entry name" value="Hsp_70_fam"/>
</dbReference>
<evidence type="ECO:0000256" key="8">
    <source>
        <dbReference type="ARBA" id="ARBA00023186"/>
    </source>
</evidence>
<comment type="caution">
    <text evidence="11">The sequence shown here is derived from an EMBL/GenBank/DDBJ whole genome shotgun (WGS) entry which is preliminary data.</text>
</comment>
<dbReference type="InterPro" id="IPR043129">
    <property type="entry name" value="ATPase_NBD"/>
</dbReference>
<evidence type="ECO:0000256" key="7">
    <source>
        <dbReference type="ARBA" id="ARBA00022840"/>
    </source>
</evidence>
<dbReference type="InterPro" id="IPR018181">
    <property type="entry name" value="Heat_shock_70_CS"/>
</dbReference>
<dbReference type="EMBL" id="JAODUP010000244">
    <property type="protein sequence ID" value="KAK2155265.1"/>
    <property type="molecule type" value="Genomic_DNA"/>
</dbReference>
<organism evidence="11 12">
    <name type="scientific">Paralvinella palmiformis</name>
    <dbReference type="NCBI Taxonomy" id="53620"/>
    <lineage>
        <taxon>Eukaryota</taxon>
        <taxon>Metazoa</taxon>
        <taxon>Spiralia</taxon>
        <taxon>Lophotrochozoa</taxon>
        <taxon>Annelida</taxon>
        <taxon>Polychaeta</taxon>
        <taxon>Sedentaria</taxon>
        <taxon>Canalipalpata</taxon>
        <taxon>Terebellida</taxon>
        <taxon>Terebelliformia</taxon>
        <taxon>Alvinellidae</taxon>
        <taxon>Paralvinella</taxon>
    </lineage>
</organism>
<evidence type="ECO:0000256" key="10">
    <source>
        <dbReference type="RuleBase" id="RU003322"/>
    </source>
</evidence>
<dbReference type="Gene3D" id="2.60.34.10">
    <property type="entry name" value="Substrate Binding Domain Of DNAk, Chain A, domain 1"/>
    <property type="match status" value="1"/>
</dbReference>
<proteinExistence type="inferred from homology"/>
<keyword evidence="12" id="KW-1185">Reference proteome</keyword>
<reference evidence="11" key="1">
    <citation type="journal article" date="2023" name="Mol. Biol. Evol.">
        <title>Third-Generation Sequencing Reveals the Adaptive Role of the Epigenome in Three Deep-Sea Polychaetes.</title>
        <authorList>
            <person name="Perez M."/>
            <person name="Aroh O."/>
            <person name="Sun Y."/>
            <person name="Lan Y."/>
            <person name="Juniper S.K."/>
            <person name="Young C.R."/>
            <person name="Angers B."/>
            <person name="Qian P.Y."/>
        </authorList>
    </citation>
    <scope>NUCLEOTIDE SEQUENCE</scope>
    <source>
        <strain evidence="11">P08H-3</strain>
    </source>
</reference>
<dbReference type="PRINTS" id="PR00301">
    <property type="entry name" value="HEATSHOCK70"/>
</dbReference>
<keyword evidence="7 10" id="KW-0067">ATP-binding</keyword>
<keyword evidence="5" id="KW-0963">Cytoplasm</keyword>
<dbReference type="PANTHER" id="PTHR19375">
    <property type="entry name" value="HEAT SHOCK PROTEIN 70KDA"/>
    <property type="match status" value="1"/>
</dbReference>
<comment type="function">
    <text evidence="9">Component of the ribosome-associated complex (RAC), a complex involved in folding or maintaining nascent polypeptides in a folding-competent state. In the RAC complex, binds to the nascent polypeptide chain, while DNAJC2 stimulates its ATPase activity.</text>
</comment>
<dbReference type="Gene3D" id="3.30.30.30">
    <property type="match status" value="1"/>
</dbReference>
<evidence type="ECO:0000256" key="5">
    <source>
        <dbReference type="ARBA" id="ARBA00022490"/>
    </source>
</evidence>
<evidence type="ECO:0000256" key="4">
    <source>
        <dbReference type="ARBA" id="ARBA00018766"/>
    </source>
</evidence>
<comment type="subcellular location">
    <subcellularLocation>
        <location evidence="1">Cytoplasm</location>
        <location evidence="1">Cytosol</location>
    </subcellularLocation>
</comment>